<dbReference type="EMBL" id="BAABCJ010000006">
    <property type="protein sequence ID" value="GAA3709777.1"/>
    <property type="molecule type" value="Genomic_DNA"/>
</dbReference>
<feature type="transmembrane region" description="Helical" evidence="1">
    <location>
        <begin position="285"/>
        <end position="302"/>
    </location>
</feature>
<evidence type="ECO:0000259" key="2">
    <source>
        <dbReference type="Pfam" id="PF02517"/>
    </source>
</evidence>
<keyword evidence="1" id="KW-0472">Membrane</keyword>
<keyword evidence="3" id="KW-0482">Metalloprotease</keyword>
<keyword evidence="3" id="KW-0378">Hydrolase</keyword>
<sequence length="338" mass="35299">MTARLSAAERMNTPLPFHRLARRYRSYRWWRPLLALVTTLGVWCAIVLVLGVAAVLVSLAAPGLGVSLDEALTAAGPGDLHDPATALVMLLMLAAGLPAVLLGVRVGGWRPAGSVSSVVGRLRWGLLARCAAVAVVLHAVVNTVGLLVAPPGEAPEGLPGGVLDGGPLLTGQGLWLLLIAVLVVPFQAAAEEYAFRGLLMQAIGSWLRHPAWAILLPAPLFVLGHAYDWAGQTDILVFALAAGWLTWRTGGLEAAIGLHVVGNCTVFALGAFGLADLNATEIEPLAVVVSVGLTLAYTAIVARKRRWWSRDAGEHDGGGAHDGGRNTGAPILPVCRTP</sequence>
<evidence type="ECO:0000313" key="3">
    <source>
        <dbReference type="EMBL" id="GAA3709777.1"/>
    </source>
</evidence>
<dbReference type="Pfam" id="PF02517">
    <property type="entry name" value="Rce1-like"/>
    <property type="match status" value="1"/>
</dbReference>
<dbReference type="Proteomes" id="UP001501536">
    <property type="component" value="Unassembled WGS sequence"/>
</dbReference>
<feature type="transmembrane region" description="Helical" evidence="1">
    <location>
        <begin position="84"/>
        <end position="106"/>
    </location>
</feature>
<keyword evidence="3" id="KW-0645">Protease</keyword>
<feature type="domain" description="CAAX prenyl protease 2/Lysostaphin resistance protein A-like" evidence="2">
    <location>
        <begin position="175"/>
        <end position="264"/>
    </location>
</feature>
<evidence type="ECO:0000313" key="4">
    <source>
        <dbReference type="Proteomes" id="UP001501536"/>
    </source>
</evidence>
<dbReference type="InterPro" id="IPR003675">
    <property type="entry name" value="Rce1/LyrA-like_dom"/>
</dbReference>
<protein>
    <submittedName>
        <fullName evidence="3">CPBP family intramembrane metalloprotease</fullName>
    </submittedName>
</protein>
<gene>
    <name evidence="3" type="ORF">GCM10022377_24300</name>
</gene>
<keyword evidence="4" id="KW-1185">Reference proteome</keyword>
<feature type="transmembrane region" description="Helical" evidence="1">
    <location>
        <begin position="254"/>
        <end position="273"/>
    </location>
</feature>
<organism evidence="3 4">
    <name type="scientific">Zhihengliuella alba</name>
    <dbReference type="NCBI Taxonomy" id="547018"/>
    <lineage>
        <taxon>Bacteria</taxon>
        <taxon>Bacillati</taxon>
        <taxon>Actinomycetota</taxon>
        <taxon>Actinomycetes</taxon>
        <taxon>Micrococcales</taxon>
        <taxon>Micrococcaceae</taxon>
        <taxon>Zhihengliuella</taxon>
    </lineage>
</organism>
<keyword evidence="1" id="KW-0812">Transmembrane</keyword>
<keyword evidence="1" id="KW-1133">Transmembrane helix</keyword>
<evidence type="ECO:0000256" key="1">
    <source>
        <dbReference type="SAM" id="Phobius"/>
    </source>
</evidence>
<reference evidence="4" key="1">
    <citation type="journal article" date="2019" name="Int. J. Syst. Evol. Microbiol.">
        <title>The Global Catalogue of Microorganisms (GCM) 10K type strain sequencing project: providing services to taxonomists for standard genome sequencing and annotation.</title>
        <authorList>
            <consortium name="The Broad Institute Genomics Platform"/>
            <consortium name="The Broad Institute Genome Sequencing Center for Infectious Disease"/>
            <person name="Wu L."/>
            <person name="Ma J."/>
        </authorList>
    </citation>
    <scope>NUCLEOTIDE SEQUENCE [LARGE SCALE GENOMIC DNA]</scope>
    <source>
        <strain evidence="4">JCM 16961</strain>
    </source>
</reference>
<feature type="transmembrane region" description="Helical" evidence="1">
    <location>
        <begin position="169"/>
        <end position="190"/>
    </location>
</feature>
<proteinExistence type="predicted"/>
<dbReference type="GO" id="GO:0008237">
    <property type="term" value="F:metallopeptidase activity"/>
    <property type="evidence" value="ECO:0007669"/>
    <property type="project" value="UniProtKB-KW"/>
</dbReference>
<feature type="transmembrane region" description="Helical" evidence="1">
    <location>
        <begin position="126"/>
        <end position="149"/>
    </location>
</feature>
<name>A0ABP7DYK6_9MICC</name>
<dbReference type="RefSeq" id="WP_344885028.1">
    <property type="nucleotide sequence ID" value="NZ_BAABCJ010000006.1"/>
</dbReference>
<accession>A0ABP7DYK6</accession>
<feature type="transmembrane region" description="Helical" evidence="1">
    <location>
        <begin position="33"/>
        <end position="64"/>
    </location>
</feature>
<comment type="caution">
    <text evidence="3">The sequence shown here is derived from an EMBL/GenBank/DDBJ whole genome shotgun (WGS) entry which is preliminary data.</text>
</comment>